<dbReference type="InterPro" id="IPR052220">
    <property type="entry name" value="METTL25"/>
</dbReference>
<evidence type="ECO:0000313" key="2">
    <source>
        <dbReference type="EMBL" id="KAK0383579.1"/>
    </source>
</evidence>
<dbReference type="Pfam" id="PF13679">
    <property type="entry name" value="Methyltransf_32"/>
    <property type="match status" value="1"/>
</dbReference>
<keyword evidence="3" id="KW-1185">Reference proteome</keyword>
<evidence type="ECO:0000313" key="3">
    <source>
        <dbReference type="Proteomes" id="UP001175261"/>
    </source>
</evidence>
<name>A0AA39GAU3_SARSR</name>
<evidence type="ECO:0000259" key="1">
    <source>
        <dbReference type="Pfam" id="PF13679"/>
    </source>
</evidence>
<feature type="domain" description="Methyltransferase" evidence="1">
    <location>
        <begin position="141"/>
        <end position="356"/>
    </location>
</feature>
<dbReference type="EMBL" id="JAPDFR010000009">
    <property type="protein sequence ID" value="KAK0383579.1"/>
    <property type="molecule type" value="Genomic_DNA"/>
</dbReference>
<accession>A0AA39GAU3</accession>
<reference evidence="2" key="1">
    <citation type="submission" date="2022-10" db="EMBL/GenBank/DDBJ databases">
        <title>Determination and structural analysis of whole genome sequence of Sarocladium strictum F4-1.</title>
        <authorList>
            <person name="Hu L."/>
            <person name="Jiang Y."/>
        </authorList>
    </citation>
    <scope>NUCLEOTIDE SEQUENCE</scope>
    <source>
        <strain evidence="2">F4-1</strain>
    </source>
</reference>
<protein>
    <recommendedName>
        <fullName evidence="1">Methyltransferase domain-containing protein</fullName>
    </recommendedName>
</protein>
<dbReference type="PANTHER" id="PTHR12496">
    <property type="entry name" value="CGI-41 METHYLTRANSFERASE"/>
    <property type="match status" value="1"/>
</dbReference>
<gene>
    <name evidence="2" type="ORF">NLU13_9490</name>
</gene>
<organism evidence="2 3">
    <name type="scientific">Sarocladium strictum</name>
    <name type="common">Black bundle disease fungus</name>
    <name type="synonym">Acremonium strictum</name>
    <dbReference type="NCBI Taxonomy" id="5046"/>
    <lineage>
        <taxon>Eukaryota</taxon>
        <taxon>Fungi</taxon>
        <taxon>Dikarya</taxon>
        <taxon>Ascomycota</taxon>
        <taxon>Pezizomycotina</taxon>
        <taxon>Sordariomycetes</taxon>
        <taxon>Hypocreomycetidae</taxon>
        <taxon>Hypocreales</taxon>
        <taxon>Sarocladiaceae</taxon>
        <taxon>Sarocladium</taxon>
    </lineage>
</organism>
<dbReference type="PANTHER" id="PTHR12496:SF0">
    <property type="entry name" value="METHYLTRANSFERASE DOMAIN-CONTAINING PROTEIN"/>
    <property type="match status" value="1"/>
</dbReference>
<dbReference type="Proteomes" id="UP001175261">
    <property type="component" value="Unassembled WGS sequence"/>
</dbReference>
<dbReference type="InterPro" id="IPR025714">
    <property type="entry name" value="Methyltranfer_dom"/>
</dbReference>
<proteinExistence type="predicted"/>
<sequence>MATNMMGPEQPLPYAECFASPEDYVNQLLEFTSSSDMFQILSGGVHIIDFFTQEPGLFHSALPPEWHDFLLSCDIMRLLDLLLRDDLDKPFENLEKQPPKSFIDYVASIRKFSLRREFGSAENEKKLPALPRHVAVGMKPKKKHEVSSFAKYVQELSQDLKRNNGTEITHFVDFGSGQNYLGRALASEPYNRKVVAVEGREHNVSGAKGLDIQSGLATRQVVMRNKKVYQDLRSKCRGPDGFVDEAKLQEAIKEVSGAFDFRPMRELLAEYTVEEGRGTVQYVSGRLDSGELSDVIAQIDQNPDGTSPLAERQKSLMAISIHSCGNLSHYGIRSLLLNPEIHAVAIVGCCYNLLTERLGPPTYKHPYLRPTLQAINGRLRQESEKRDPQGFPMSEKFTGHQDGVRLNITARMMACQAPANWGREESEAFFTRHYYRTVLQRIFLDRGVVQRMNHRDPESESSDSDSPFDISTSPVTIGSLPKSAYSSLKTYVRGVIRKLTTSAEFKEYGHVMNAKMADITDEVIDEYEKRFAPRRKEICVVWTLMSFTAVVVESLIVSDRWTFLQEQADVQEAWVETVFDYAQSPRNLVVVGIKK</sequence>
<dbReference type="AlphaFoldDB" id="A0AA39GAU3"/>
<comment type="caution">
    <text evidence="2">The sequence shown here is derived from an EMBL/GenBank/DDBJ whole genome shotgun (WGS) entry which is preliminary data.</text>
</comment>